<gene>
    <name evidence="1" type="ORF">NEF87_003163</name>
</gene>
<protein>
    <submittedName>
        <fullName evidence="1">Uncharacterized protein</fullName>
    </submittedName>
</protein>
<reference evidence="1" key="1">
    <citation type="submission" date="2022-09" db="EMBL/GenBank/DDBJ databases">
        <title>Actin cytoskeleton and complex cell architecture in an #Asgard archaeon.</title>
        <authorList>
            <person name="Ponce Toledo R.I."/>
            <person name="Schleper C."/>
            <person name="Rodrigues Oliveira T."/>
            <person name="Wollweber F."/>
            <person name="Xu J."/>
            <person name="Rittmann S."/>
            <person name="Klingl A."/>
            <person name="Pilhofer M."/>
        </authorList>
    </citation>
    <scope>NUCLEOTIDE SEQUENCE</scope>
    <source>
        <strain evidence="1">B-35</strain>
    </source>
</reference>
<organism evidence="1 2">
    <name type="scientific">Candidatus Lokiarchaeum ossiferum</name>
    <dbReference type="NCBI Taxonomy" id="2951803"/>
    <lineage>
        <taxon>Archaea</taxon>
        <taxon>Promethearchaeati</taxon>
        <taxon>Promethearchaeota</taxon>
        <taxon>Promethearchaeia</taxon>
        <taxon>Promethearchaeales</taxon>
        <taxon>Promethearchaeaceae</taxon>
        <taxon>Candidatus Lokiarchaeum</taxon>
    </lineage>
</organism>
<keyword evidence="2" id="KW-1185">Reference proteome</keyword>
<evidence type="ECO:0000313" key="2">
    <source>
        <dbReference type="Proteomes" id="UP001208689"/>
    </source>
</evidence>
<sequence length="197" mass="23412">MEKPFLEISVISKSDENLETISILTTILKNLMDYPPIPPETAIITPQNTLLLTFSSLHDFEAMYEKDYRIYSYFYDEIIRNEVDFPSNIFKSPMETIENNGDIENYIVLRYKSNHLTPMRRNYRLIYRVNEIFGSTVRNEELQDGFIRFIRTKEDFEALLVGSDEVGKWLNLFKLFDIDIQHPSIQKFLEIIRSYLK</sequence>
<accession>A0ABY6HU60</accession>
<dbReference type="Proteomes" id="UP001208689">
    <property type="component" value="Chromosome"/>
</dbReference>
<evidence type="ECO:0000313" key="1">
    <source>
        <dbReference type="EMBL" id="UYP46878.1"/>
    </source>
</evidence>
<name>A0ABY6HU60_9ARCH</name>
<dbReference type="EMBL" id="CP104013">
    <property type="protein sequence ID" value="UYP46878.1"/>
    <property type="molecule type" value="Genomic_DNA"/>
</dbReference>
<proteinExistence type="predicted"/>